<comment type="caution">
    <text evidence="7">The sequence shown here is derived from an EMBL/GenBank/DDBJ whole genome shotgun (WGS) entry which is preliminary data.</text>
</comment>
<sequence>MDPTEQTDWGNDIGDDQPKKSPAEFAATRPGKKILFKKKSSLKKSGRSKYKPESGYMYTGLVIPKLPFQRLVLEILQDHPVSNLLIQCSAAGAMHECAEVYLVSLFEEANLYAEAANRVTVLPRDLHRTLCMRAEAAAVTTDSPSTTSTEPEGLESSERIASVED</sequence>
<evidence type="ECO:0000259" key="6">
    <source>
        <dbReference type="Pfam" id="PF00125"/>
    </source>
</evidence>
<dbReference type="Proteomes" id="UP001345827">
    <property type="component" value="Unassembled WGS sequence"/>
</dbReference>
<feature type="compositionally biased region" description="Basic and acidic residues" evidence="5">
    <location>
        <begin position="156"/>
        <end position="165"/>
    </location>
</feature>
<dbReference type="GO" id="GO:0030527">
    <property type="term" value="F:structural constituent of chromatin"/>
    <property type="evidence" value="ECO:0007669"/>
    <property type="project" value="InterPro"/>
</dbReference>
<dbReference type="InterPro" id="IPR007125">
    <property type="entry name" value="H2A/H2B/H3"/>
</dbReference>
<name>A0AAV9Q756_9PEZI</name>
<evidence type="ECO:0000256" key="1">
    <source>
        <dbReference type="ARBA" id="ARBA00004286"/>
    </source>
</evidence>
<reference evidence="7 8" key="1">
    <citation type="submission" date="2023-06" db="EMBL/GenBank/DDBJ databases">
        <title>Black Yeasts Isolated from many extreme environments.</title>
        <authorList>
            <person name="Coleine C."/>
            <person name="Stajich J.E."/>
            <person name="Selbmann L."/>
        </authorList>
    </citation>
    <scope>NUCLEOTIDE SEQUENCE [LARGE SCALE GENOMIC DNA]</scope>
    <source>
        <strain evidence="7 8">CCFEE 5887</strain>
    </source>
</reference>
<feature type="region of interest" description="Disordered" evidence="5">
    <location>
        <begin position="137"/>
        <end position="165"/>
    </location>
</feature>
<dbReference type="Pfam" id="PF00125">
    <property type="entry name" value="Histone"/>
    <property type="match status" value="1"/>
</dbReference>
<proteinExistence type="inferred from homology"/>
<feature type="region of interest" description="Disordered" evidence="5">
    <location>
        <begin position="1"/>
        <end position="24"/>
    </location>
</feature>
<dbReference type="SMART" id="SM00428">
    <property type="entry name" value="H3"/>
    <property type="match status" value="1"/>
</dbReference>
<evidence type="ECO:0000256" key="4">
    <source>
        <dbReference type="ARBA" id="ARBA00023269"/>
    </source>
</evidence>
<feature type="domain" description="Core Histone H2A/H2B/H3" evidence="6">
    <location>
        <begin position="59"/>
        <end position="131"/>
    </location>
</feature>
<dbReference type="AlphaFoldDB" id="A0AAV9Q756"/>
<dbReference type="GO" id="GO:0003677">
    <property type="term" value="F:DNA binding"/>
    <property type="evidence" value="ECO:0007669"/>
    <property type="project" value="InterPro"/>
</dbReference>
<evidence type="ECO:0000256" key="5">
    <source>
        <dbReference type="SAM" id="MobiDB-lite"/>
    </source>
</evidence>
<evidence type="ECO:0000313" key="7">
    <source>
        <dbReference type="EMBL" id="KAK5535299.1"/>
    </source>
</evidence>
<dbReference type="PRINTS" id="PR00622">
    <property type="entry name" value="HISTONEH3"/>
</dbReference>
<dbReference type="PANTHER" id="PTHR11426">
    <property type="entry name" value="HISTONE H3"/>
    <property type="match status" value="1"/>
</dbReference>
<feature type="compositionally biased region" description="Low complexity" evidence="5">
    <location>
        <begin position="140"/>
        <end position="151"/>
    </location>
</feature>
<comment type="similarity">
    <text evidence="2">Belongs to the histone H3 family.</text>
</comment>
<dbReference type="EMBL" id="JAXLQG010000010">
    <property type="protein sequence ID" value="KAK5535299.1"/>
    <property type="molecule type" value="Genomic_DNA"/>
</dbReference>
<dbReference type="Gene3D" id="1.10.20.10">
    <property type="entry name" value="Histone, subunit A"/>
    <property type="match status" value="1"/>
</dbReference>
<keyword evidence="4" id="KW-0544">Nucleosome core</keyword>
<dbReference type="InterPro" id="IPR000164">
    <property type="entry name" value="Histone_H3/CENP-A"/>
</dbReference>
<dbReference type="GO" id="GO:0046982">
    <property type="term" value="F:protein heterodimerization activity"/>
    <property type="evidence" value="ECO:0007669"/>
    <property type="project" value="InterPro"/>
</dbReference>
<keyword evidence="3" id="KW-0158">Chromosome</keyword>
<evidence type="ECO:0000256" key="2">
    <source>
        <dbReference type="ARBA" id="ARBA00010343"/>
    </source>
</evidence>
<dbReference type="SUPFAM" id="SSF47113">
    <property type="entry name" value="Histone-fold"/>
    <property type="match status" value="1"/>
</dbReference>
<accession>A0AAV9Q756</accession>
<keyword evidence="8" id="KW-1185">Reference proteome</keyword>
<organism evidence="7 8">
    <name type="scientific">Vermiconidia calcicola</name>
    <dbReference type="NCBI Taxonomy" id="1690605"/>
    <lineage>
        <taxon>Eukaryota</taxon>
        <taxon>Fungi</taxon>
        <taxon>Dikarya</taxon>
        <taxon>Ascomycota</taxon>
        <taxon>Pezizomycotina</taxon>
        <taxon>Dothideomycetes</taxon>
        <taxon>Dothideomycetidae</taxon>
        <taxon>Mycosphaerellales</taxon>
        <taxon>Extremaceae</taxon>
        <taxon>Vermiconidia</taxon>
    </lineage>
</organism>
<evidence type="ECO:0000256" key="3">
    <source>
        <dbReference type="ARBA" id="ARBA00022454"/>
    </source>
</evidence>
<protein>
    <submittedName>
        <fullName evidence="7">Histone H3.3</fullName>
    </submittedName>
</protein>
<dbReference type="InterPro" id="IPR009072">
    <property type="entry name" value="Histone-fold"/>
</dbReference>
<comment type="subcellular location">
    <subcellularLocation>
        <location evidence="1">Chromosome</location>
    </subcellularLocation>
</comment>
<gene>
    <name evidence="7" type="primary">H3F3B</name>
    <name evidence="7" type="ORF">LTR25_006307</name>
</gene>
<dbReference type="GO" id="GO:0000786">
    <property type="term" value="C:nucleosome"/>
    <property type="evidence" value="ECO:0007669"/>
    <property type="project" value="UniProtKB-KW"/>
</dbReference>
<evidence type="ECO:0000313" key="8">
    <source>
        <dbReference type="Proteomes" id="UP001345827"/>
    </source>
</evidence>
<keyword evidence="4" id="KW-0238">DNA-binding</keyword>